<reference evidence="6 7" key="1">
    <citation type="journal article" date="2021" name="Microbiol. Spectr.">
        <title>A Single Bacterium Capable of Oxidation and Reduction of Iron at Circumneutral pH.</title>
        <authorList>
            <person name="Kato S."/>
            <person name="Ohkuma M."/>
        </authorList>
    </citation>
    <scope>NUCLEOTIDE SEQUENCE [LARGE SCALE GENOMIC DNA]</scope>
    <source>
        <strain evidence="6 7">MIZ03</strain>
    </source>
</reference>
<protein>
    <recommendedName>
        <fullName evidence="5">Solute-binding protein family 3/N-terminal domain-containing protein</fullName>
    </recommendedName>
</protein>
<evidence type="ECO:0000256" key="1">
    <source>
        <dbReference type="ARBA" id="ARBA00004418"/>
    </source>
</evidence>
<organism evidence="6 7">
    <name type="scientific">Rhodoferax lithotrophicus</name>
    <dbReference type="NCBI Taxonomy" id="2798804"/>
    <lineage>
        <taxon>Bacteria</taxon>
        <taxon>Pseudomonadati</taxon>
        <taxon>Pseudomonadota</taxon>
        <taxon>Betaproteobacteria</taxon>
        <taxon>Burkholderiales</taxon>
        <taxon>Comamonadaceae</taxon>
        <taxon>Rhodoferax</taxon>
    </lineage>
</organism>
<dbReference type="InterPro" id="IPR015168">
    <property type="entry name" value="SsuA/THI5"/>
</dbReference>
<sequence length="331" mass="34917">MLKLITRSLRTALVAGLAGAALSAVPAVAGTISIGHTTWVGYGPLFIARDLGYFKAAGLEVELTTIEESSLYMAAMASGKLAGTASTIDEILKYRSAQFCFRSVVALDESSGGDGIVVAKGIESIKDLKGKAVAVNEGSVSMFWLSYLLKKAGLSLKDIEVKNMTADDAASAFIAGRVPAAVTWEPNLTMVKQKKVGKVLVDSSKTPSVIVDVVALRCDVIKQQPKDVQALVDGVNKAVQYMKTNPKESAEIIAKGLGGYLSKPEDVVDSLKGVRFYDTKGSAGLLGSSAKPGPIKDVISLANETWSAIQGKTLTVSYEDLVDTHFLSVSH</sequence>
<evidence type="ECO:0000259" key="5">
    <source>
        <dbReference type="SMART" id="SM00062"/>
    </source>
</evidence>
<feature type="domain" description="Solute-binding protein family 3/N-terminal" evidence="5">
    <location>
        <begin position="31"/>
        <end position="252"/>
    </location>
</feature>
<dbReference type="Gene3D" id="3.40.190.10">
    <property type="entry name" value="Periplasmic binding protein-like II"/>
    <property type="match status" value="2"/>
</dbReference>
<evidence type="ECO:0000256" key="3">
    <source>
        <dbReference type="ARBA" id="ARBA00022729"/>
    </source>
</evidence>
<dbReference type="EMBL" id="AP024238">
    <property type="protein sequence ID" value="BCO29835.1"/>
    <property type="molecule type" value="Genomic_DNA"/>
</dbReference>
<evidence type="ECO:0000256" key="4">
    <source>
        <dbReference type="SAM" id="SignalP"/>
    </source>
</evidence>
<comment type="similarity">
    <text evidence="2">Belongs to the bacterial solute-binding protein SsuA/TauA family.</text>
</comment>
<dbReference type="RefSeq" id="WP_223906204.1">
    <property type="nucleotide sequence ID" value="NZ_AP024238.1"/>
</dbReference>
<dbReference type="InterPro" id="IPR001638">
    <property type="entry name" value="Solute-binding_3/MltF_N"/>
</dbReference>
<name>A0ABM7MTY4_9BURK</name>
<feature type="signal peptide" evidence="4">
    <location>
        <begin position="1"/>
        <end position="29"/>
    </location>
</feature>
<comment type="subcellular location">
    <subcellularLocation>
        <location evidence="1">Periplasm</location>
    </subcellularLocation>
</comment>
<feature type="chain" id="PRO_5045081406" description="Solute-binding protein family 3/N-terminal domain-containing protein" evidence="4">
    <location>
        <begin position="30"/>
        <end position="331"/>
    </location>
</feature>
<keyword evidence="3 4" id="KW-0732">Signal</keyword>
<dbReference type="PANTHER" id="PTHR30024:SF47">
    <property type="entry name" value="TAURINE-BINDING PERIPLASMIC PROTEIN"/>
    <property type="match status" value="1"/>
</dbReference>
<proteinExistence type="inferred from homology"/>
<evidence type="ECO:0000256" key="2">
    <source>
        <dbReference type="ARBA" id="ARBA00010742"/>
    </source>
</evidence>
<dbReference type="PANTHER" id="PTHR30024">
    <property type="entry name" value="ALIPHATIC SULFONATES-BINDING PROTEIN-RELATED"/>
    <property type="match status" value="1"/>
</dbReference>
<dbReference type="Pfam" id="PF09084">
    <property type="entry name" value="NMT1"/>
    <property type="match status" value="1"/>
</dbReference>
<dbReference type="Proteomes" id="UP000824366">
    <property type="component" value="Chromosome"/>
</dbReference>
<gene>
    <name evidence="6" type="ORF">MIZ03_4759</name>
</gene>
<dbReference type="SMART" id="SM00062">
    <property type="entry name" value="PBPb"/>
    <property type="match status" value="1"/>
</dbReference>
<dbReference type="CDD" id="cd13563">
    <property type="entry name" value="PBP2_SsuA_like_6"/>
    <property type="match status" value="1"/>
</dbReference>
<accession>A0ABM7MTY4</accession>
<evidence type="ECO:0000313" key="6">
    <source>
        <dbReference type="EMBL" id="BCO29835.1"/>
    </source>
</evidence>
<evidence type="ECO:0000313" key="7">
    <source>
        <dbReference type="Proteomes" id="UP000824366"/>
    </source>
</evidence>
<keyword evidence="7" id="KW-1185">Reference proteome</keyword>
<dbReference type="SUPFAM" id="SSF53850">
    <property type="entry name" value="Periplasmic binding protein-like II"/>
    <property type="match status" value="1"/>
</dbReference>